<evidence type="ECO:0000313" key="3">
    <source>
        <dbReference type="Proteomes" id="UP000584824"/>
    </source>
</evidence>
<keyword evidence="1" id="KW-1133">Transmembrane helix</keyword>
<keyword evidence="1" id="KW-0812">Transmembrane</keyword>
<organism evidence="2 3">
    <name type="scientific">Allorhizobium borbori</name>
    <dbReference type="NCBI Taxonomy" id="485907"/>
    <lineage>
        <taxon>Bacteria</taxon>
        <taxon>Pseudomonadati</taxon>
        <taxon>Pseudomonadota</taxon>
        <taxon>Alphaproteobacteria</taxon>
        <taxon>Hyphomicrobiales</taxon>
        <taxon>Rhizobiaceae</taxon>
        <taxon>Rhizobium/Agrobacterium group</taxon>
        <taxon>Allorhizobium</taxon>
    </lineage>
</organism>
<dbReference type="RefSeq" id="WP_183791136.1">
    <property type="nucleotide sequence ID" value="NZ_JACIDU010000005.1"/>
</dbReference>
<evidence type="ECO:0008006" key="4">
    <source>
        <dbReference type="Google" id="ProtNLM"/>
    </source>
</evidence>
<keyword evidence="3" id="KW-1185">Reference proteome</keyword>
<accession>A0A7W6K2R6</accession>
<gene>
    <name evidence="2" type="ORF">GGQ66_001562</name>
</gene>
<feature type="transmembrane region" description="Helical" evidence="1">
    <location>
        <begin position="21"/>
        <end position="40"/>
    </location>
</feature>
<comment type="caution">
    <text evidence="2">The sequence shown here is derived from an EMBL/GenBank/DDBJ whole genome shotgun (WGS) entry which is preliminary data.</text>
</comment>
<dbReference type="Proteomes" id="UP000584824">
    <property type="component" value="Unassembled WGS sequence"/>
</dbReference>
<dbReference type="AlphaFoldDB" id="A0A7W6K2R6"/>
<sequence length="706" mass="75633">MKPRFFFEWPLGPQVYRSPQAIGVVIAGALINAGVSVVIANALGLAIGYGLVAAAAIGLQMALMPKPATPKPSDVQSNIKQEISPRRKIYGRYLTGSVIVFGFRRGEKSYVLHYICEGPIAGYVSFRLDKKPVTLDASGFVQEAQYQVGGRSRVQILTTLGTSTDGPFAALLTAFPELNTPLTPFRHRNCAMVLQIVEQVPQEKLQDVYPNNLPGLQVVIDGFAEVYDPRAGITGFSDNAGCCLLTEVMDVYGLTPSDVDELSLSSFSEFAVHCDELVALKAGGTERRYRCAGLISLDGENEGRIKAIADVCNADVFMDRQGRMTVQRKMRSVPGIALRARNGDHLTVQIEGGRGLQKLSNMIKVTYVDPALNWKANEVIWRHFDLIEEDGVEYSTPLEVLLCPSSSQAQRLGKLRVYEMNPEFSGSLTAGPQALDLMEDYVFTLDLSPEETFERVACVNGSIDYDGESMTVSAPFVIFRDGAEDWIASTDEQADIVVPPELPSYVDDVGLAVTVSVELQANSAPFLKFSWVGTGGATVPDSYSHDVEVSPADAAEWSAAVVTQSADTAKFSPVADGGSYDWRIRNVASGKTFDWQYSTVPVTVVVDTVAPQALASFSASGGSGQFVAAFGSVNDAHLATVAIFRAPSGEALDPAIHEVGRFAVATGISYALPITSVAGSFDIYACPLNISGIAGPLSGPDGAIVS</sequence>
<dbReference type="EMBL" id="JACIDU010000005">
    <property type="protein sequence ID" value="MBB4103007.1"/>
    <property type="molecule type" value="Genomic_DNA"/>
</dbReference>
<protein>
    <recommendedName>
        <fullName evidence="4">Phage tail protein</fullName>
    </recommendedName>
</protein>
<evidence type="ECO:0000313" key="2">
    <source>
        <dbReference type="EMBL" id="MBB4103007.1"/>
    </source>
</evidence>
<name>A0A7W6K2R6_9HYPH</name>
<proteinExistence type="predicted"/>
<evidence type="ECO:0000256" key="1">
    <source>
        <dbReference type="SAM" id="Phobius"/>
    </source>
</evidence>
<feature type="transmembrane region" description="Helical" evidence="1">
    <location>
        <begin position="46"/>
        <end position="63"/>
    </location>
</feature>
<keyword evidence="1" id="KW-0472">Membrane</keyword>
<reference evidence="2 3" key="1">
    <citation type="submission" date="2020-08" db="EMBL/GenBank/DDBJ databases">
        <title>Genomic Encyclopedia of Type Strains, Phase IV (KMG-IV): sequencing the most valuable type-strain genomes for metagenomic binning, comparative biology and taxonomic classification.</title>
        <authorList>
            <person name="Goeker M."/>
        </authorList>
    </citation>
    <scope>NUCLEOTIDE SEQUENCE [LARGE SCALE GENOMIC DNA]</scope>
    <source>
        <strain evidence="2 3">DSM 26385</strain>
    </source>
</reference>